<keyword evidence="2" id="KW-1185">Reference proteome</keyword>
<proteinExistence type="predicted"/>
<accession>A0ABU2C8Y4</accession>
<comment type="caution">
    <text evidence="1">The sequence shown here is derived from an EMBL/GenBank/DDBJ whole genome shotgun (WGS) entry which is preliminary data.</text>
</comment>
<dbReference type="EMBL" id="JAVDXT010000002">
    <property type="protein sequence ID" value="MDR7377796.1"/>
    <property type="molecule type" value="Genomic_DNA"/>
</dbReference>
<name>A0ABU2C8Y4_9BURK</name>
<dbReference type="RefSeq" id="WP_310373458.1">
    <property type="nucleotide sequence ID" value="NZ_JAVDXT010000002.1"/>
</dbReference>
<organism evidence="1 2">
    <name type="scientific">Rhodoferax ferrireducens</name>
    <dbReference type="NCBI Taxonomy" id="192843"/>
    <lineage>
        <taxon>Bacteria</taxon>
        <taxon>Pseudomonadati</taxon>
        <taxon>Pseudomonadota</taxon>
        <taxon>Betaproteobacteria</taxon>
        <taxon>Burkholderiales</taxon>
        <taxon>Comamonadaceae</taxon>
        <taxon>Rhodoferax</taxon>
    </lineage>
</organism>
<evidence type="ECO:0000313" key="2">
    <source>
        <dbReference type="Proteomes" id="UP001180487"/>
    </source>
</evidence>
<protein>
    <submittedName>
        <fullName evidence="1">Uncharacterized protein</fullName>
    </submittedName>
</protein>
<dbReference type="Proteomes" id="UP001180487">
    <property type="component" value="Unassembled WGS sequence"/>
</dbReference>
<reference evidence="1 2" key="1">
    <citation type="submission" date="2023-07" db="EMBL/GenBank/DDBJ databases">
        <title>Sorghum-associated microbial communities from plants grown in Nebraska, USA.</title>
        <authorList>
            <person name="Schachtman D."/>
        </authorList>
    </citation>
    <scope>NUCLEOTIDE SEQUENCE [LARGE SCALE GENOMIC DNA]</scope>
    <source>
        <strain evidence="1 2">BE313</strain>
    </source>
</reference>
<evidence type="ECO:0000313" key="1">
    <source>
        <dbReference type="EMBL" id="MDR7377796.1"/>
    </source>
</evidence>
<sequence>MKWFLSIVAGLIAALAFLVAANLDRISEFKASKAGIEAKTREVVARAETAVEELRILAEQLGQLSLSLVKRQGRIGGYSDDEQESVKASILDTMRKVGVPESTFPAVLKDWHRFTEFDYAHYILGGNLVPQGAEPKVTEEWKQLRRHGISNLPVPAEVREFLAKHGYLAPKVEELLQDYEHYRKQRTHRRPAVWRDRQNWHVTSGKA</sequence>
<gene>
    <name evidence="1" type="ORF">J2X19_002475</name>
</gene>